<keyword evidence="3" id="KW-1185">Reference proteome</keyword>
<evidence type="ECO:0000256" key="1">
    <source>
        <dbReference type="SAM" id="MobiDB-lite"/>
    </source>
</evidence>
<gene>
    <name evidence="2" type="ORF">FVP33_10150</name>
</gene>
<comment type="caution">
    <text evidence="2">The sequence shown here is derived from an EMBL/GenBank/DDBJ whole genome shotgun (WGS) entry which is preliminary data.</text>
</comment>
<proteinExistence type="predicted"/>
<dbReference type="RefSeq" id="WP_147783546.1">
    <property type="nucleotide sequence ID" value="NZ_VRMG01000007.1"/>
</dbReference>
<feature type="region of interest" description="Disordered" evidence="1">
    <location>
        <begin position="69"/>
        <end position="89"/>
    </location>
</feature>
<evidence type="ECO:0000313" key="3">
    <source>
        <dbReference type="Proteomes" id="UP000321379"/>
    </source>
</evidence>
<sequence length="89" mass="9612">MGDLDRYQIRLQGRLDESWSDWFEGFTVTNENGGTTTLTGPVIDQSALHGLLRRVGDLGVTLISVNVLERPTTASPSAPTAPTARSTQP</sequence>
<dbReference type="EMBL" id="VRMG01000007">
    <property type="protein sequence ID" value="TXN30362.1"/>
    <property type="molecule type" value="Genomic_DNA"/>
</dbReference>
<dbReference type="AlphaFoldDB" id="A0A5C8UPL3"/>
<name>A0A5C8UPL3_9MICO</name>
<organism evidence="2 3">
    <name type="scientific">Lacisediminihabitans profunda</name>
    <dbReference type="NCBI Taxonomy" id="2594790"/>
    <lineage>
        <taxon>Bacteria</taxon>
        <taxon>Bacillati</taxon>
        <taxon>Actinomycetota</taxon>
        <taxon>Actinomycetes</taxon>
        <taxon>Micrococcales</taxon>
        <taxon>Microbacteriaceae</taxon>
        <taxon>Lacisediminihabitans</taxon>
    </lineage>
</organism>
<evidence type="ECO:0000313" key="2">
    <source>
        <dbReference type="EMBL" id="TXN30362.1"/>
    </source>
</evidence>
<reference evidence="2 3" key="1">
    <citation type="submission" date="2019-08" db="EMBL/GenBank/DDBJ databases">
        <title>Bacterial whole genome sequence for Glaciihabitans sp. CHu50b-6-2.</title>
        <authorList>
            <person name="Jin L."/>
        </authorList>
    </citation>
    <scope>NUCLEOTIDE SEQUENCE [LARGE SCALE GENOMIC DNA]</scope>
    <source>
        <strain evidence="2 3">CHu50b-6-2</strain>
    </source>
</reference>
<accession>A0A5C8UPL3</accession>
<dbReference type="Proteomes" id="UP000321379">
    <property type="component" value="Unassembled WGS sequence"/>
</dbReference>
<feature type="compositionally biased region" description="Low complexity" evidence="1">
    <location>
        <begin position="70"/>
        <end position="89"/>
    </location>
</feature>
<protein>
    <submittedName>
        <fullName evidence="2">Uncharacterized protein</fullName>
    </submittedName>
</protein>